<keyword evidence="8" id="KW-0560">Oxidoreductase</keyword>
<evidence type="ECO:0000256" key="5">
    <source>
        <dbReference type="ARBA" id="ARBA00022989"/>
    </source>
</evidence>
<keyword evidence="6 7" id="KW-0472">Membrane</keyword>
<evidence type="ECO:0000256" key="7">
    <source>
        <dbReference type="SAM" id="Phobius"/>
    </source>
</evidence>
<comment type="subcellular location">
    <subcellularLocation>
        <location evidence="1">Cell membrane</location>
        <topology evidence="1">Multi-pass membrane protein</topology>
    </subcellularLocation>
</comment>
<dbReference type="EC" id="1.-.-.-" evidence="8"/>
<dbReference type="Pfam" id="PF07681">
    <property type="entry name" value="DoxX"/>
    <property type="match status" value="1"/>
</dbReference>
<feature type="transmembrane region" description="Helical" evidence="7">
    <location>
        <begin position="62"/>
        <end position="92"/>
    </location>
</feature>
<proteinExistence type="inferred from homology"/>
<keyword evidence="4 7" id="KW-0812">Transmembrane</keyword>
<dbReference type="GO" id="GO:0005886">
    <property type="term" value="C:plasma membrane"/>
    <property type="evidence" value="ECO:0007669"/>
    <property type="project" value="UniProtKB-SubCell"/>
</dbReference>
<dbReference type="RefSeq" id="WP_156230352.1">
    <property type="nucleotide sequence ID" value="NZ_CP046455.1"/>
</dbReference>
<dbReference type="InterPro" id="IPR051907">
    <property type="entry name" value="DoxX-like_oxidoreductase"/>
</dbReference>
<evidence type="ECO:0000256" key="3">
    <source>
        <dbReference type="ARBA" id="ARBA00022475"/>
    </source>
</evidence>
<keyword evidence="3" id="KW-1003">Cell membrane</keyword>
<dbReference type="PANTHER" id="PTHR33452:SF1">
    <property type="entry name" value="INNER MEMBRANE PROTEIN YPHA-RELATED"/>
    <property type="match status" value="1"/>
</dbReference>
<organism evidence="8 9">
    <name type="scientific">Corynebacterium occultum</name>
    <dbReference type="NCBI Taxonomy" id="2675219"/>
    <lineage>
        <taxon>Bacteria</taxon>
        <taxon>Bacillati</taxon>
        <taxon>Actinomycetota</taxon>
        <taxon>Actinomycetes</taxon>
        <taxon>Mycobacteriales</taxon>
        <taxon>Corynebacteriaceae</taxon>
        <taxon>Corynebacterium</taxon>
    </lineage>
</organism>
<gene>
    <name evidence="8" type="primary">mhqP</name>
    <name evidence="8" type="ORF">COCCU_04140</name>
</gene>
<evidence type="ECO:0000256" key="2">
    <source>
        <dbReference type="ARBA" id="ARBA00006679"/>
    </source>
</evidence>
<accession>A0A6B8W7B7</accession>
<feature type="transmembrane region" description="Helical" evidence="7">
    <location>
        <begin position="112"/>
        <end position="133"/>
    </location>
</feature>
<protein>
    <submittedName>
        <fullName evidence="8">Oxidoreductase MhqP</fullName>
        <ecNumber evidence="8">1.-.-.-</ecNumber>
    </submittedName>
</protein>
<keyword evidence="5 7" id="KW-1133">Transmembrane helix</keyword>
<dbReference type="PANTHER" id="PTHR33452">
    <property type="entry name" value="OXIDOREDUCTASE CATD-RELATED"/>
    <property type="match status" value="1"/>
</dbReference>
<feature type="transmembrane region" description="Helical" evidence="7">
    <location>
        <begin position="6"/>
        <end position="27"/>
    </location>
</feature>
<evidence type="ECO:0000256" key="4">
    <source>
        <dbReference type="ARBA" id="ARBA00022692"/>
    </source>
</evidence>
<dbReference type="GO" id="GO:0016491">
    <property type="term" value="F:oxidoreductase activity"/>
    <property type="evidence" value="ECO:0007669"/>
    <property type="project" value="UniProtKB-KW"/>
</dbReference>
<evidence type="ECO:0000256" key="6">
    <source>
        <dbReference type="ARBA" id="ARBA00023136"/>
    </source>
</evidence>
<evidence type="ECO:0000313" key="9">
    <source>
        <dbReference type="Proteomes" id="UP000424462"/>
    </source>
</evidence>
<evidence type="ECO:0000256" key="1">
    <source>
        <dbReference type="ARBA" id="ARBA00004651"/>
    </source>
</evidence>
<comment type="similarity">
    <text evidence="2">Belongs to the DoxX family.</text>
</comment>
<reference evidence="8 9" key="1">
    <citation type="submission" date="2019-11" db="EMBL/GenBank/DDBJ databases">
        <title>Complete genome sequence of Corynebacterium kalinowskii 1959, a novel Corynebacterium species isolated from soil of a small paddock in Vilsendorf, Germany.</title>
        <authorList>
            <person name="Schaffert L."/>
            <person name="Ruwe M."/>
            <person name="Milse J."/>
            <person name="Hanuschka K."/>
            <person name="Ortseifen V."/>
            <person name="Droste J."/>
            <person name="Brandt D."/>
            <person name="Schlueter L."/>
            <person name="Kutter Y."/>
            <person name="Vinke S."/>
            <person name="Viehoefer P."/>
            <person name="Jacob L."/>
            <person name="Luebke N.-C."/>
            <person name="Schulte-Berndt E."/>
            <person name="Hain C."/>
            <person name="Linder M."/>
            <person name="Schmidt P."/>
            <person name="Wollenschlaeger L."/>
            <person name="Luttermann T."/>
            <person name="Thieme E."/>
            <person name="Hassa J."/>
            <person name="Haak M."/>
            <person name="Wittchen M."/>
            <person name="Mentz A."/>
            <person name="Persicke M."/>
            <person name="Busche T."/>
            <person name="Ruckert C."/>
        </authorList>
    </citation>
    <scope>NUCLEOTIDE SEQUENCE [LARGE SCALE GENOMIC DNA]</scope>
    <source>
        <strain evidence="8 9">2039</strain>
    </source>
</reference>
<name>A0A6B8W7B7_9CORY</name>
<dbReference type="AlphaFoldDB" id="A0A6B8W7B7"/>
<evidence type="ECO:0000313" key="8">
    <source>
        <dbReference type="EMBL" id="QGU06776.1"/>
    </source>
</evidence>
<sequence length="140" mass="14517">MDKPVVRDAALLIFRGVLGLVFVAHGWDKLFRTGITETTGQFSAWQVPQPKLSAYVAGIAELLGGALLTVGLLTTIVAGALALLMVAAAYFVHLDQGFFSDSGLVSGGGLEYPIVLIAGLLMIVVFGSGRASVDGVLARA</sequence>
<dbReference type="EMBL" id="CP046455">
    <property type="protein sequence ID" value="QGU06776.1"/>
    <property type="molecule type" value="Genomic_DNA"/>
</dbReference>
<dbReference type="KEGG" id="cok:COCCU_04140"/>
<keyword evidence="9" id="KW-1185">Reference proteome</keyword>
<dbReference type="InterPro" id="IPR032808">
    <property type="entry name" value="DoxX"/>
</dbReference>
<dbReference type="Proteomes" id="UP000424462">
    <property type="component" value="Chromosome"/>
</dbReference>